<reference evidence="2 3" key="1">
    <citation type="submission" date="2021-03" db="EMBL/GenBank/DDBJ databases">
        <title>Halorubrum sodomense MBLA0099, Whole genome shotgun sequencing.</title>
        <authorList>
            <person name="Seo M.-J."/>
            <person name="Cho E.-S."/>
            <person name="Hwang C.Y."/>
        </authorList>
    </citation>
    <scope>NUCLEOTIDE SEQUENCE [LARGE SCALE GENOMIC DNA]</scope>
    <source>
        <strain evidence="2 3">MBLA0099</strain>
    </source>
</reference>
<protein>
    <submittedName>
        <fullName evidence="2">Uncharacterized protein</fullName>
    </submittedName>
</protein>
<feature type="transmembrane region" description="Helical" evidence="1">
    <location>
        <begin position="20"/>
        <end position="41"/>
    </location>
</feature>
<evidence type="ECO:0000313" key="2">
    <source>
        <dbReference type="EMBL" id="QUO48992.1"/>
    </source>
</evidence>
<evidence type="ECO:0000256" key="1">
    <source>
        <dbReference type="SAM" id="Phobius"/>
    </source>
</evidence>
<dbReference type="Proteomes" id="UP000679341">
    <property type="component" value="Chromosome"/>
</dbReference>
<dbReference type="GeneID" id="64827188"/>
<dbReference type="EMBL" id="CP073695">
    <property type="protein sequence ID" value="QUO48992.1"/>
    <property type="molecule type" value="Genomic_DNA"/>
</dbReference>
<evidence type="ECO:0000313" key="3">
    <source>
        <dbReference type="Proteomes" id="UP000679341"/>
    </source>
</evidence>
<keyword evidence="3" id="KW-1185">Reference proteome</keyword>
<gene>
    <name evidence="2" type="ORF">J7656_06570</name>
</gene>
<keyword evidence="1" id="KW-0472">Membrane</keyword>
<name>A0A8T8LNY6_9EURY</name>
<dbReference type="RefSeq" id="WP_211554439.1">
    <property type="nucleotide sequence ID" value="NZ_CP073695.1"/>
</dbReference>
<keyword evidence="1" id="KW-0812">Transmembrane</keyword>
<dbReference type="AlphaFoldDB" id="A0A8T8LNY6"/>
<proteinExistence type="predicted"/>
<dbReference type="KEGG" id="hss:J7656_06570"/>
<accession>A0A8T8LNY6</accession>
<sequence>MSDLLSEIIAKLRPEDGLDWHGFIVGAVVAMVIAVLFQPYLATAATNLKVSVGAPGYQEPNVDVSVNEMPVIYPENVSVDDFDGLKWKEDYSLYRVQIENTADKPVEDVELSLRLPGCSIYTNLEGPGITEGMDSDNYIQPRITFDLEPPDGYENRLSTLGCTKQIEISNLPSNEVRTVEYVVTREFSRCDFISGYKPTPEYNLTYQWTADSEEYGVELSDRVSGLDDDYESARSPGGVGIQTTLYPSNGEVSYAYLVNVSAPSLEEGMKKCVYTPTSSNITASR</sequence>
<keyword evidence="1" id="KW-1133">Transmembrane helix</keyword>
<organism evidence="2 3">
    <name type="scientific">Halorubrum ruber</name>
    <dbReference type="NCBI Taxonomy" id="2982524"/>
    <lineage>
        <taxon>Archaea</taxon>
        <taxon>Methanobacteriati</taxon>
        <taxon>Methanobacteriota</taxon>
        <taxon>Stenosarchaea group</taxon>
        <taxon>Halobacteria</taxon>
        <taxon>Halobacteriales</taxon>
        <taxon>Haloferacaceae</taxon>
        <taxon>Halorubrum</taxon>
    </lineage>
</organism>